<reference evidence="6 7" key="2">
    <citation type="submission" date="2019-01" db="EMBL/GenBank/DDBJ databases">
        <title>Genome sequences of marine Pseudoalteromonas species.</title>
        <authorList>
            <person name="Boraston A.B."/>
            <person name="Hehemann J.-H."/>
            <person name="Vickers C.J."/>
            <person name="Salama-Alber O."/>
            <person name="Abe K."/>
            <person name="Hettle A.J."/>
        </authorList>
    </citation>
    <scope>NUCLEOTIDE SEQUENCE [LARGE SCALE GENOMIC DNA]</scope>
    <source>
        <strain evidence="3 7">PS42</strain>
        <strain evidence="2 6">PS47</strain>
    </source>
</reference>
<reference evidence="4 5" key="1">
    <citation type="submission" date="2014-04" db="EMBL/GenBank/DDBJ databases">
        <title>Pseudoalteromonas galatheae sp. nov., isolated from a deep-sea polychaete near Canal Concepcion, Chile.</title>
        <authorList>
            <person name="Machado H.R."/>
            <person name="Gram L."/>
            <person name="Vynne N.G."/>
        </authorList>
    </citation>
    <scope>NUCLEOTIDE SEQUENCE [LARGE SCALE GENOMIC DNA]</scope>
    <source>
        <strain evidence="4 5">KMM216</strain>
    </source>
</reference>
<dbReference type="Proteomes" id="UP000324162">
    <property type="component" value="Unassembled WGS sequence"/>
</dbReference>
<dbReference type="EMBL" id="SEUJ01000071">
    <property type="protein sequence ID" value="KAA1155813.1"/>
    <property type="molecule type" value="Genomic_DNA"/>
</dbReference>
<dbReference type="Proteomes" id="UP000027154">
    <property type="component" value="Unassembled WGS sequence"/>
</dbReference>
<feature type="domain" description="SIS" evidence="1">
    <location>
        <begin position="39"/>
        <end position="195"/>
    </location>
</feature>
<dbReference type="SUPFAM" id="SSF53697">
    <property type="entry name" value="SIS domain"/>
    <property type="match status" value="1"/>
</dbReference>
<name>A0A063KPK4_9GAMM</name>
<gene>
    <name evidence="4" type="ORF">DC53_14710</name>
    <name evidence="3" type="ORF">EU508_02435</name>
    <name evidence="2" type="ORF">EU509_11920</name>
</gene>
<dbReference type="PANTHER" id="PTHR30390:SF6">
    <property type="entry name" value="DNAA INITIATOR-ASSOCIATING PROTEIN DIAA"/>
    <property type="match status" value="1"/>
</dbReference>
<evidence type="ECO:0000313" key="4">
    <source>
        <dbReference type="EMBL" id="KDC49837.1"/>
    </source>
</evidence>
<evidence type="ECO:0000313" key="6">
    <source>
        <dbReference type="Proteomes" id="UP000322915"/>
    </source>
</evidence>
<dbReference type="InterPro" id="IPR001347">
    <property type="entry name" value="SIS_dom"/>
</dbReference>
<evidence type="ECO:0000313" key="3">
    <source>
        <dbReference type="EMBL" id="KAA1164405.1"/>
    </source>
</evidence>
<dbReference type="InterPro" id="IPR035461">
    <property type="entry name" value="GmhA/DiaA"/>
</dbReference>
<dbReference type="Proteomes" id="UP000322915">
    <property type="component" value="Unassembled WGS sequence"/>
</dbReference>
<evidence type="ECO:0000313" key="2">
    <source>
        <dbReference type="EMBL" id="KAA1155813.1"/>
    </source>
</evidence>
<accession>A0A063KPK4</accession>
<dbReference type="InterPro" id="IPR046348">
    <property type="entry name" value="SIS_dom_sf"/>
</dbReference>
<protein>
    <submittedName>
        <fullName evidence="4">Phosphoheptose isomerase</fullName>
    </submittedName>
    <submittedName>
        <fullName evidence="2">SIS domain-containing protein</fullName>
    </submittedName>
</protein>
<dbReference type="PANTHER" id="PTHR30390">
    <property type="entry name" value="SEDOHEPTULOSE 7-PHOSPHATE ISOMERASE / DNAA INITIATOR-ASSOCIATING FACTOR FOR REPLICATION INITIATION"/>
    <property type="match status" value="1"/>
</dbReference>
<evidence type="ECO:0000313" key="7">
    <source>
        <dbReference type="Proteomes" id="UP000324162"/>
    </source>
</evidence>
<keyword evidence="4" id="KW-0413">Isomerase</keyword>
<dbReference type="Pfam" id="PF13580">
    <property type="entry name" value="SIS_2"/>
    <property type="match status" value="1"/>
</dbReference>
<dbReference type="GO" id="GO:0016853">
    <property type="term" value="F:isomerase activity"/>
    <property type="evidence" value="ECO:0007669"/>
    <property type="project" value="UniProtKB-KW"/>
</dbReference>
<dbReference type="AlphaFoldDB" id="A0A063KPK4"/>
<organism evidence="4 5">
    <name type="scientific">Pseudoalteromonas fuliginea</name>
    <dbReference type="NCBI Taxonomy" id="1872678"/>
    <lineage>
        <taxon>Bacteria</taxon>
        <taxon>Pseudomonadati</taxon>
        <taxon>Pseudomonadota</taxon>
        <taxon>Gammaproteobacteria</taxon>
        <taxon>Alteromonadales</taxon>
        <taxon>Pseudoalteromonadaceae</taxon>
        <taxon>Pseudoalteromonas</taxon>
    </lineage>
</organism>
<dbReference type="EMBL" id="JJNZ01000053">
    <property type="protein sequence ID" value="KDC49837.1"/>
    <property type="molecule type" value="Genomic_DNA"/>
</dbReference>
<dbReference type="GeneID" id="88776329"/>
<dbReference type="RefSeq" id="WP_002961065.1">
    <property type="nucleotide sequence ID" value="NZ_JBBMQV010000048.1"/>
</dbReference>
<dbReference type="GO" id="GO:0097367">
    <property type="term" value="F:carbohydrate derivative binding"/>
    <property type="evidence" value="ECO:0007669"/>
    <property type="project" value="InterPro"/>
</dbReference>
<comment type="caution">
    <text evidence="4">The sequence shown here is derived from an EMBL/GenBank/DDBJ whole genome shotgun (WGS) entry which is preliminary data.</text>
</comment>
<dbReference type="Gene3D" id="3.40.50.10490">
    <property type="entry name" value="Glucose-6-phosphate isomerase like protein, domain 1"/>
    <property type="match status" value="1"/>
</dbReference>
<evidence type="ECO:0000313" key="5">
    <source>
        <dbReference type="Proteomes" id="UP000027154"/>
    </source>
</evidence>
<dbReference type="PROSITE" id="PS51464">
    <property type="entry name" value="SIS"/>
    <property type="match status" value="1"/>
</dbReference>
<dbReference type="GO" id="GO:1901135">
    <property type="term" value="P:carbohydrate derivative metabolic process"/>
    <property type="evidence" value="ECO:0007669"/>
    <property type="project" value="InterPro"/>
</dbReference>
<dbReference type="InterPro" id="IPR050099">
    <property type="entry name" value="SIS_GmhA/DiaA_subfam"/>
</dbReference>
<sequence length="196" mass="21394">MSIIDSVATSYVETLNRHQALFETMEAYHQESMQLLEACHSALQAGGKIVWFGNGGSAADAQHLAAEFVVRYKLERGPLASMALTTDTSILTAHSNDYHFDTVFERQVQALCKPEDLVIGLTTSGTSNNINLALEAANKLGAFTVALTGRDGGKVKDIAKLPIIIKNDETARIQEAHMFIGHWLCEAMDMVVAEQQ</sequence>
<keyword evidence="6" id="KW-1185">Reference proteome</keyword>
<proteinExistence type="predicted"/>
<evidence type="ECO:0000259" key="1">
    <source>
        <dbReference type="PROSITE" id="PS51464"/>
    </source>
</evidence>
<dbReference type="EMBL" id="SEUK01000038">
    <property type="protein sequence ID" value="KAA1164405.1"/>
    <property type="molecule type" value="Genomic_DNA"/>
</dbReference>
<dbReference type="OrthoDB" id="9810929at2"/>
<dbReference type="CDD" id="cd05006">
    <property type="entry name" value="SIS_GmhA"/>
    <property type="match status" value="1"/>
</dbReference>